<evidence type="ECO:0000313" key="2">
    <source>
        <dbReference type="EMBL" id="CEM21292.1"/>
    </source>
</evidence>
<accession>A0A0G4G0A1</accession>
<feature type="compositionally biased region" description="Basic and acidic residues" evidence="1">
    <location>
        <begin position="415"/>
        <end position="432"/>
    </location>
</feature>
<evidence type="ECO:0000256" key="1">
    <source>
        <dbReference type="SAM" id="MobiDB-lite"/>
    </source>
</evidence>
<feature type="compositionally biased region" description="Polar residues" evidence="1">
    <location>
        <begin position="244"/>
        <end position="270"/>
    </location>
</feature>
<name>A0A0G4G0A1_VITBC</name>
<dbReference type="Proteomes" id="UP000041254">
    <property type="component" value="Unassembled WGS sequence"/>
</dbReference>
<dbReference type="VEuPathDB" id="CryptoDB:Vbra_22646"/>
<feature type="region of interest" description="Disordered" evidence="1">
    <location>
        <begin position="411"/>
        <end position="520"/>
    </location>
</feature>
<feature type="compositionally biased region" description="Polar residues" evidence="1">
    <location>
        <begin position="504"/>
        <end position="519"/>
    </location>
</feature>
<sequence length="609" mass="67808">MDGSQHPDGMLPPLVPDPRWHPSPAPPALQNPPLSHAAVLATFLDVLGAQEGEGEGQEEEEGEGQGGRCEHSDPPLHRRSRFLPLGSSPDAADGGPTKFLSPSMRPRLLLNIDKIDEDRNLGKNKGSMVARHFCDVLRSAADNETLGVYWDTKRYSYCTRRKGQQKAWGGRFKPARWTVRCLKKSLSDAVRARNMMASQFGLPQIDMPHEINDGGPSVCIGDRAVDGEERVKRLTSGGQRKDGQMQSDSDWTPKNDGSCTKPSTIKPSSTVSATKKATCLLKHLKTSLTGGRRNGDRGPVLPALGIYWSKTLSRFTVQFTVQKRTYYGKGVVPEDYTWDQMRDALFIAIKQRNQLAESLNIVNRLDGSILRDFHPPIDGMFQPAENFDNCDELSSSADENRPLFLRPAAMLVAAPRRESKKDNSRGKQEEKPTGACQEGDQQMGEGKQDEGEPLHSTSSLMRKRQSKKGRQQSSSTCDPRGRHKADKRRNQKHAGRGVKGILQSLPNAGRRQQNPTTKTPVRRAGLRLRYTMRSAYSMDGRHEGVQCTRIHIFFPGRDTCHMSVHAPVPVLRRLRMECEGLFGLLLAVDCVEYGLDEEEHCFSDMVSGF</sequence>
<dbReference type="EMBL" id="CDMY01000540">
    <property type="protein sequence ID" value="CEM21292.1"/>
    <property type="molecule type" value="Genomic_DNA"/>
</dbReference>
<feature type="compositionally biased region" description="Acidic residues" evidence="1">
    <location>
        <begin position="52"/>
        <end position="63"/>
    </location>
</feature>
<keyword evidence="3" id="KW-1185">Reference proteome</keyword>
<feature type="compositionally biased region" description="Basic residues" evidence="1">
    <location>
        <begin position="481"/>
        <end position="496"/>
    </location>
</feature>
<feature type="region of interest" description="Disordered" evidence="1">
    <location>
        <begin position="1"/>
        <end position="103"/>
    </location>
</feature>
<reference evidence="2 3" key="1">
    <citation type="submission" date="2014-11" db="EMBL/GenBank/DDBJ databases">
        <authorList>
            <person name="Zhu J."/>
            <person name="Qi W."/>
            <person name="Song R."/>
        </authorList>
    </citation>
    <scope>NUCLEOTIDE SEQUENCE [LARGE SCALE GENOMIC DNA]</scope>
</reference>
<proteinExistence type="predicted"/>
<feature type="compositionally biased region" description="Pro residues" evidence="1">
    <location>
        <begin position="13"/>
        <end position="30"/>
    </location>
</feature>
<evidence type="ECO:0000313" key="3">
    <source>
        <dbReference type="Proteomes" id="UP000041254"/>
    </source>
</evidence>
<dbReference type="InParanoid" id="A0A0G4G0A1"/>
<organism evidence="2 3">
    <name type="scientific">Vitrella brassicaformis (strain CCMP3155)</name>
    <dbReference type="NCBI Taxonomy" id="1169540"/>
    <lineage>
        <taxon>Eukaryota</taxon>
        <taxon>Sar</taxon>
        <taxon>Alveolata</taxon>
        <taxon>Colpodellida</taxon>
        <taxon>Vitrellaceae</taxon>
        <taxon>Vitrella</taxon>
    </lineage>
</organism>
<dbReference type="AlphaFoldDB" id="A0A0G4G0A1"/>
<feature type="region of interest" description="Disordered" evidence="1">
    <location>
        <begin position="233"/>
        <end position="270"/>
    </location>
</feature>
<feature type="compositionally biased region" description="Basic residues" evidence="1">
    <location>
        <begin position="461"/>
        <end position="470"/>
    </location>
</feature>
<gene>
    <name evidence="2" type="ORF">Vbra_22646</name>
</gene>
<protein>
    <submittedName>
        <fullName evidence="2">Uncharacterized protein</fullName>
    </submittedName>
</protein>